<dbReference type="Proteomes" id="UP000270094">
    <property type="component" value="Unassembled WGS sequence"/>
</dbReference>
<dbReference type="EMBL" id="UYYB01110083">
    <property type="protein sequence ID" value="VDM80795.1"/>
    <property type="molecule type" value="Genomic_DNA"/>
</dbReference>
<name>A0A3P7LDS3_STRVU</name>
<keyword evidence="2" id="KW-1185">Reference proteome</keyword>
<accession>A0A3P7LDS3</accession>
<feature type="non-terminal residue" evidence="1">
    <location>
        <position position="98"/>
    </location>
</feature>
<evidence type="ECO:0000313" key="1">
    <source>
        <dbReference type="EMBL" id="VDM80795.1"/>
    </source>
</evidence>
<evidence type="ECO:0000313" key="2">
    <source>
        <dbReference type="Proteomes" id="UP000270094"/>
    </source>
</evidence>
<proteinExistence type="predicted"/>
<sequence>MTEVDVCTKENEEIDVNGDVRGVKRHRSPSDVDAVKKLKFYEDFGLIEIIYSQDFLPRQIVFYIISAARIKCNVDDDEIVILDDNESSPSKSSGRNTP</sequence>
<dbReference type="AlphaFoldDB" id="A0A3P7LDS3"/>
<protein>
    <submittedName>
        <fullName evidence="1">Uncharacterized protein</fullName>
    </submittedName>
</protein>
<organism evidence="1 2">
    <name type="scientific">Strongylus vulgaris</name>
    <name type="common">Blood worm</name>
    <dbReference type="NCBI Taxonomy" id="40348"/>
    <lineage>
        <taxon>Eukaryota</taxon>
        <taxon>Metazoa</taxon>
        <taxon>Ecdysozoa</taxon>
        <taxon>Nematoda</taxon>
        <taxon>Chromadorea</taxon>
        <taxon>Rhabditida</taxon>
        <taxon>Rhabditina</taxon>
        <taxon>Rhabditomorpha</taxon>
        <taxon>Strongyloidea</taxon>
        <taxon>Strongylidae</taxon>
        <taxon>Strongylus</taxon>
    </lineage>
</organism>
<reference evidence="1 2" key="1">
    <citation type="submission" date="2018-11" db="EMBL/GenBank/DDBJ databases">
        <authorList>
            <consortium name="Pathogen Informatics"/>
        </authorList>
    </citation>
    <scope>NUCLEOTIDE SEQUENCE [LARGE SCALE GENOMIC DNA]</scope>
</reference>
<gene>
    <name evidence="1" type="ORF">SVUK_LOCUS15793</name>
</gene>